<dbReference type="EC" id="2.4.2.43" evidence="12"/>
<keyword evidence="1" id="KW-1003">Cell membrane</keyword>
<keyword evidence="7 9" id="KW-0472">Membrane</keyword>
<feature type="region of interest" description="Disordered" evidence="8">
    <location>
        <begin position="813"/>
        <end position="836"/>
    </location>
</feature>
<feature type="transmembrane region" description="Helical" evidence="9">
    <location>
        <begin position="578"/>
        <end position="599"/>
    </location>
</feature>
<dbReference type="InterPro" id="IPR001173">
    <property type="entry name" value="Glyco_trans_2-like"/>
</dbReference>
<dbReference type="InterPro" id="IPR050256">
    <property type="entry name" value="Glycosyltransferase_2"/>
</dbReference>
<evidence type="ECO:0000256" key="4">
    <source>
        <dbReference type="ARBA" id="ARBA00022692"/>
    </source>
</evidence>
<dbReference type="GO" id="GO:0103015">
    <property type="term" value="F:4-amino-4-deoxy-L-arabinose transferase activity"/>
    <property type="evidence" value="ECO:0007669"/>
    <property type="project" value="UniProtKB-EC"/>
</dbReference>
<feature type="transmembrane region" description="Helical" evidence="9">
    <location>
        <begin position="671"/>
        <end position="692"/>
    </location>
</feature>
<evidence type="ECO:0000313" key="13">
    <source>
        <dbReference type="Proteomes" id="UP000318538"/>
    </source>
</evidence>
<feature type="transmembrane region" description="Helical" evidence="9">
    <location>
        <begin position="372"/>
        <end position="388"/>
    </location>
</feature>
<dbReference type="AlphaFoldDB" id="A0A517NFM1"/>
<dbReference type="KEGG" id="rlc:K227x_43200"/>
<organism evidence="12 13">
    <name type="scientific">Rubripirellula lacrimiformis</name>
    <dbReference type="NCBI Taxonomy" id="1930273"/>
    <lineage>
        <taxon>Bacteria</taxon>
        <taxon>Pseudomonadati</taxon>
        <taxon>Planctomycetota</taxon>
        <taxon>Planctomycetia</taxon>
        <taxon>Pirellulales</taxon>
        <taxon>Pirellulaceae</taxon>
        <taxon>Rubripirellula</taxon>
    </lineage>
</organism>
<dbReference type="PANTHER" id="PTHR48090:SF3">
    <property type="entry name" value="UNDECAPRENYL-PHOSPHATE 4-DEOXY-4-FORMAMIDO-L-ARABINOSE TRANSFERASE"/>
    <property type="match status" value="1"/>
</dbReference>
<feature type="transmembrane region" description="Helical" evidence="9">
    <location>
        <begin position="515"/>
        <end position="541"/>
    </location>
</feature>
<keyword evidence="6 9" id="KW-1133">Transmembrane helix</keyword>
<evidence type="ECO:0000256" key="5">
    <source>
        <dbReference type="ARBA" id="ARBA00022985"/>
    </source>
</evidence>
<dbReference type="InterPro" id="IPR038731">
    <property type="entry name" value="RgtA/B/C-like"/>
</dbReference>
<dbReference type="Gene3D" id="3.90.550.10">
    <property type="entry name" value="Spore Coat Polysaccharide Biosynthesis Protein SpsA, Chain A"/>
    <property type="match status" value="1"/>
</dbReference>
<dbReference type="GO" id="GO:0099621">
    <property type="term" value="F:undecaprenyl-phosphate 4-deoxy-4-formamido-L-arabinose transferase activity"/>
    <property type="evidence" value="ECO:0007669"/>
    <property type="project" value="TreeGrafter"/>
</dbReference>
<feature type="transmembrane region" description="Helical" evidence="9">
    <location>
        <begin position="394"/>
        <end position="414"/>
    </location>
</feature>
<evidence type="ECO:0000256" key="8">
    <source>
        <dbReference type="SAM" id="MobiDB-lite"/>
    </source>
</evidence>
<keyword evidence="4 9" id="KW-0812">Transmembrane</keyword>
<dbReference type="GO" id="GO:0005886">
    <property type="term" value="C:plasma membrane"/>
    <property type="evidence" value="ECO:0007669"/>
    <property type="project" value="TreeGrafter"/>
</dbReference>
<evidence type="ECO:0000256" key="9">
    <source>
        <dbReference type="SAM" id="Phobius"/>
    </source>
</evidence>
<evidence type="ECO:0000259" key="11">
    <source>
        <dbReference type="Pfam" id="PF13231"/>
    </source>
</evidence>
<evidence type="ECO:0000256" key="2">
    <source>
        <dbReference type="ARBA" id="ARBA00022676"/>
    </source>
</evidence>
<dbReference type="PANTHER" id="PTHR48090">
    <property type="entry name" value="UNDECAPRENYL-PHOSPHATE 4-DEOXY-4-FORMAMIDO-L-ARABINOSE TRANSFERASE-RELATED"/>
    <property type="match status" value="1"/>
</dbReference>
<dbReference type="GO" id="GO:0009103">
    <property type="term" value="P:lipopolysaccharide biosynthetic process"/>
    <property type="evidence" value="ECO:0007669"/>
    <property type="project" value="UniProtKB-KW"/>
</dbReference>
<keyword evidence="13" id="KW-1185">Reference proteome</keyword>
<evidence type="ECO:0000259" key="10">
    <source>
        <dbReference type="Pfam" id="PF00535"/>
    </source>
</evidence>
<dbReference type="InterPro" id="IPR029044">
    <property type="entry name" value="Nucleotide-diphossugar_trans"/>
</dbReference>
<evidence type="ECO:0000256" key="3">
    <source>
        <dbReference type="ARBA" id="ARBA00022679"/>
    </source>
</evidence>
<dbReference type="RefSeq" id="WP_145172270.1">
    <property type="nucleotide sequence ID" value="NZ_CP036525.1"/>
</dbReference>
<feature type="transmembrane region" description="Helical" evidence="9">
    <location>
        <begin position="347"/>
        <end position="365"/>
    </location>
</feature>
<dbReference type="Pfam" id="PF13231">
    <property type="entry name" value="PMT_2"/>
    <property type="match status" value="1"/>
</dbReference>
<proteinExistence type="predicted"/>
<feature type="domain" description="Glycosyltransferase 2-like" evidence="10">
    <location>
        <begin position="14"/>
        <end position="174"/>
    </location>
</feature>
<evidence type="ECO:0000256" key="6">
    <source>
        <dbReference type="ARBA" id="ARBA00022989"/>
    </source>
</evidence>
<feature type="domain" description="Glycosyltransferase RgtA/B/C/D-like" evidence="11">
    <location>
        <begin position="322"/>
        <end position="482"/>
    </location>
</feature>
<sequence>MPLPMSPLPNASISLILPAWNESEVIARAVAEADDALRRIASDYEIIVVDDGSTDDTAAIVSRIADSHANVRLVQHCPNQGYGAAIRSGFGAAQKDLVVFTDADCQFDLTELDRFVLLSQRYDIVCGYRMDRKDTALRCLYSNVYNLMVRCLLGTGVRDVDCALKMFHRDVADQLQLSGNGFLVNSEMLTSARQCKFSIVEVGVSHRPRTAGTSTVSIAHIPKVLASLARYWWNVAQFPSPARSPDRPCSPDSDRSVPAWISDRNVTRTTYGLLLIAAFFLLTNLSYPLIDRDETRYAEIPREMLATGNWVLPQLNFQTYYDKPPLVYWLCAICYRLFGISEASARLVPALSALATIGATVFFGNRLFQRRVGLLAGGVLMLSVGFAFTSRYLLLDGVLAFFVSMSLFTAFEAIRASRVRWTWWIASACFVGLAFLTKGPLAIVLWLPPVFAFAWLSDSHARPDWKHYAVAGAVVAGMVTPWLVAVTLEDPTFLVEFFYTHNVQRFAGQFHDRPIWFFIPILLLAGHPWSFLTIPYVNFLFGRSESVRRRRSPAVGFLFLWAGWAFVFFSLAKCKLPTYLLPAAPALALMLAHYLDVILGTATDSRQHWFARFWSARSATAATCMAGVGLVGFVIMSTGNPPLAVYGWAILWTVLLVASLVMIADSHQSKIAWGSSATVAFLFAVMLMHQMLPTYSHSQTLLRGSSPFIATMAAAPKQAIATVGHEFSEIPFYLNRSDVANYLDVQDGGLTDFFLEHPQSWILVADDVPIKSLQHQLPPGTVMKSIVGHGCAVLIETGSVDVALRVASRPDAQSHVSRLPSKPSSPSLDTLPSGAR</sequence>
<evidence type="ECO:0000313" key="12">
    <source>
        <dbReference type="EMBL" id="QDT05915.1"/>
    </source>
</evidence>
<dbReference type="EMBL" id="CP036525">
    <property type="protein sequence ID" value="QDT05915.1"/>
    <property type="molecule type" value="Genomic_DNA"/>
</dbReference>
<feature type="transmembrane region" description="Helical" evidence="9">
    <location>
        <begin position="421"/>
        <end position="437"/>
    </location>
</feature>
<dbReference type="OrthoDB" id="9815691at2"/>
<feature type="compositionally biased region" description="Low complexity" evidence="8">
    <location>
        <begin position="817"/>
        <end position="836"/>
    </location>
</feature>
<keyword evidence="5" id="KW-0448">Lipopolysaccharide biosynthesis</keyword>
<keyword evidence="2 12" id="KW-0328">Glycosyltransferase</keyword>
<feature type="transmembrane region" description="Helical" evidence="9">
    <location>
        <begin position="553"/>
        <end position="572"/>
    </location>
</feature>
<accession>A0A517NFM1</accession>
<evidence type="ECO:0000256" key="1">
    <source>
        <dbReference type="ARBA" id="ARBA00022475"/>
    </source>
</evidence>
<gene>
    <name evidence="12" type="primary">arnT_3</name>
    <name evidence="12" type="ORF">K227x_43200</name>
</gene>
<name>A0A517NFM1_9BACT</name>
<reference evidence="12 13" key="1">
    <citation type="submission" date="2019-02" db="EMBL/GenBank/DDBJ databases">
        <title>Deep-cultivation of Planctomycetes and their phenomic and genomic characterization uncovers novel biology.</title>
        <authorList>
            <person name="Wiegand S."/>
            <person name="Jogler M."/>
            <person name="Boedeker C."/>
            <person name="Pinto D."/>
            <person name="Vollmers J."/>
            <person name="Rivas-Marin E."/>
            <person name="Kohn T."/>
            <person name="Peeters S.H."/>
            <person name="Heuer A."/>
            <person name="Rast P."/>
            <person name="Oberbeckmann S."/>
            <person name="Bunk B."/>
            <person name="Jeske O."/>
            <person name="Meyerdierks A."/>
            <person name="Storesund J.E."/>
            <person name="Kallscheuer N."/>
            <person name="Luecker S."/>
            <person name="Lage O.M."/>
            <person name="Pohl T."/>
            <person name="Merkel B.J."/>
            <person name="Hornburger P."/>
            <person name="Mueller R.-W."/>
            <person name="Bruemmer F."/>
            <person name="Labrenz M."/>
            <person name="Spormann A.M."/>
            <person name="Op den Camp H."/>
            <person name="Overmann J."/>
            <person name="Amann R."/>
            <person name="Jetten M.S.M."/>
            <person name="Mascher T."/>
            <person name="Medema M.H."/>
            <person name="Devos D.P."/>
            <person name="Kaster A.-K."/>
            <person name="Ovreas L."/>
            <person name="Rohde M."/>
            <person name="Galperin M.Y."/>
            <person name="Jogler C."/>
        </authorList>
    </citation>
    <scope>NUCLEOTIDE SEQUENCE [LARGE SCALE GENOMIC DNA]</scope>
    <source>
        <strain evidence="12 13">K22_7</strain>
    </source>
</reference>
<dbReference type="Pfam" id="PF00535">
    <property type="entry name" value="Glycos_transf_2"/>
    <property type="match status" value="1"/>
</dbReference>
<keyword evidence="3 12" id="KW-0808">Transferase</keyword>
<dbReference type="SUPFAM" id="SSF53448">
    <property type="entry name" value="Nucleotide-diphospho-sugar transferases"/>
    <property type="match status" value="1"/>
</dbReference>
<dbReference type="CDD" id="cd04179">
    <property type="entry name" value="DPM_DPG-synthase_like"/>
    <property type="match status" value="1"/>
</dbReference>
<evidence type="ECO:0000256" key="7">
    <source>
        <dbReference type="ARBA" id="ARBA00023136"/>
    </source>
</evidence>
<feature type="transmembrane region" description="Helical" evidence="9">
    <location>
        <begin position="619"/>
        <end position="639"/>
    </location>
</feature>
<feature type="transmembrane region" description="Helical" evidence="9">
    <location>
        <begin position="645"/>
        <end position="664"/>
    </location>
</feature>
<protein>
    <submittedName>
        <fullName evidence="12">Undecaprenyl phosphate-alpha-4-amino-4-deoxy-L-arabinose arabinosyl transferase</fullName>
        <ecNumber evidence="12">2.4.2.43</ecNumber>
    </submittedName>
</protein>
<dbReference type="Proteomes" id="UP000318538">
    <property type="component" value="Chromosome"/>
</dbReference>